<protein>
    <submittedName>
        <fullName evidence="1">Uncharacterized protein</fullName>
    </submittedName>
</protein>
<evidence type="ECO:0000313" key="1">
    <source>
        <dbReference type="EMBL" id="BDM67183.1"/>
    </source>
</evidence>
<dbReference type="EMBL" id="AP026073">
    <property type="protein sequence ID" value="BDM67183.1"/>
    <property type="molecule type" value="Genomic_DNA"/>
</dbReference>
<reference evidence="1" key="1">
    <citation type="submission" date="2022-06" db="EMBL/GenBank/DDBJ databases">
        <title>Complete genome sequence of Streptomyces nigrescens HEK616.</title>
        <authorList>
            <person name="Asamizu S."/>
            <person name="Onaka H."/>
        </authorList>
    </citation>
    <scope>NUCLEOTIDE SEQUENCE</scope>
    <source>
        <strain evidence="1">HEK616</strain>
    </source>
</reference>
<accession>A0ABM7ZLA2</accession>
<organism evidence="1 2">
    <name type="scientific">Streptomyces nigrescens</name>
    <dbReference type="NCBI Taxonomy" id="1920"/>
    <lineage>
        <taxon>Bacteria</taxon>
        <taxon>Bacillati</taxon>
        <taxon>Actinomycetota</taxon>
        <taxon>Actinomycetes</taxon>
        <taxon>Kitasatosporales</taxon>
        <taxon>Streptomycetaceae</taxon>
        <taxon>Streptomyces</taxon>
    </lineage>
</organism>
<evidence type="ECO:0000313" key="2">
    <source>
        <dbReference type="Proteomes" id="UP001059597"/>
    </source>
</evidence>
<dbReference type="Proteomes" id="UP001059597">
    <property type="component" value="Chromosome"/>
</dbReference>
<gene>
    <name evidence="1" type="ORF">HEK616_06700</name>
</gene>
<dbReference type="InterPro" id="IPR049906">
    <property type="entry name" value="LxmA-like_leader"/>
</dbReference>
<dbReference type="RefSeq" id="WP_261951386.1">
    <property type="nucleotide sequence ID" value="NZ_AP026073.1"/>
</dbReference>
<keyword evidence="2" id="KW-1185">Reference proteome</keyword>
<proteinExistence type="predicted"/>
<name>A0ABM7ZLA2_STRNI</name>
<dbReference type="NCBIfam" id="NF038146">
    <property type="entry name" value="LxmA_leader"/>
    <property type="match status" value="1"/>
</dbReference>
<sequence length="58" mass="5905">MKTDAIMELVAGYDAYADSAELQLGPTAEAPATTTFCASAGVSWLASQFSAKTVKGGC</sequence>